<reference evidence="1" key="1">
    <citation type="submission" date="2014-11" db="EMBL/GenBank/DDBJ databases">
        <authorList>
            <person name="Amaro Gonzalez C."/>
        </authorList>
    </citation>
    <scope>NUCLEOTIDE SEQUENCE</scope>
</reference>
<sequence>MNWPSYFNVNCQGCAFRGYFINKSARQVTRVFQKLK</sequence>
<accession>A0A0E9PM96</accession>
<proteinExistence type="predicted"/>
<dbReference type="AlphaFoldDB" id="A0A0E9PM96"/>
<evidence type="ECO:0000313" key="1">
    <source>
        <dbReference type="EMBL" id="JAH05407.1"/>
    </source>
</evidence>
<dbReference type="EMBL" id="GBXM01103170">
    <property type="protein sequence ID" value="JAH05407.1"/>
    <property type="molecule type" value="Transcribed_RNA"/>
</dbReference>
<protein>
    <submittedName>
        <fullName evidence="1">Uncharacterized protein</fullName>
    </submittedName>
</protein>
<organism evidence="1">
    <name type="scientific">Anguilla anguilla</name>
    <name type="common">European freshwater eel</name>
    <name type="synonym">Muraena anguilla</name>
    <dbReference type="NCBI Taxonomy" id="7936"/>
    <lineage>
        <taxon>Eukaryota</taxon>
        <taxon>Metazoa</taxon>
        <taxon>Chordata</taxon>
        <taxon>Craniata</taxon>
        <taxon>Vertebrata</taxon>
        <taxon>Euteleostomi</taxon>
        <taxon>Actinopterygii</taxon>
        <taxon>Neopterygii</taxon>
        <taxon>Teleostei</taxon>
        <taxon>Anguilliformes</taxon>
        <taxon>Anguillidae</taxon>
        <taxon>Anguilla</taxon>
    </lineage>
</organism>
<name>A0A0E9PM96_ANGAN</name>
<reference evidence="1" key="2">
    <citation type="journal article" date="2015" name="Fish Shellfish Immunol.">
        <title>Early steps in the European eel (Anguilla anguilla)-Vibrio vulnificus interaction in the gills: Role of the RtxA13 toxin.</title>
        <authorList>
            <person name="Callol A."/>
            <person name="Pajuelo D."/>
            <person name="Ebbesson L."/>
            <person name="Teles M."/>
            <person name="MacKenzie S."/>
            <person name="Amaro C."/>
        </authorList>
    </citation>
    <scope>NUCLEOTIDE SEQUENCE</scope>
</reference>